<proteinExistence type="predicted"/>
<keyword evidence="3" id="KW-1185">Reference proteome</keyword>
<evidence type="ECO:0000313" key="2">
    <source>
        <dbReference type="EMBL" id="SHJ66564.1"/>
    </source>
</evidence>
<evidence type="ECO:0000313" key="3">
    <source>
        <dbReference type="Proteomes" id="UP000183952"/>
    </source>
</evidence>
<keyword evidence="1" id="KW-0472">Membrane</keyword>
<gene>
    <name evidence="2" type="ORF">SAMN02745248_00634</name>
</gene>
<dbReference type="STRING" id="1121331.SAMN02745248_00634"/>
<accession>A0A1M6L628</accession>
<organism evidence="2 3">
    <name type="scientific">Hathewaya proteolytica DSM 3090</name>
    <dbReference type="NCBI Taxonomy" id="1121331"/>
    <lineage>
        <taxon>Bacteria</taxon>
        <taxon>Bacillati</taxon>
        <taxon>Bacillota</taxon>
        <taxon>Clostridia</taxon>
        <taxon>Eubacteriales</taxon>
        <taxon>Clostridiaceae</taxon>
        <taxon>Hathewaya</taxon>
    </lineage>
</organism>
<dbReference type="Proteomes" id="UP000183952">
    <property type="component" value="Unassembled WGS sequence"/>
</dbReference>
<keyword evidence="1" id="KW-1133">Transmembrane helix</keyword>
<dbReference type="AlphaFoldDB" id="A0A1M6L628"/>
<keyword evidence="1" id="KW-0812">Transmembrane</keyword>
<dbReference type="EMBL" id="FRAD01000005">
    <property type="protein sequence ID" value="SHJ66564.1"/>
    <property type="molecule type" value="Genomic_DNA"/>
</dbReference>
<feature type="transmembrane region" description="Helical" evidence="1">
    <location>
        <begin position="6"/>
        <end position="28"/>
    </location>
</feature>
<reference evidence="2 3" key="1">
    <citation type="submission" date="2016-11" db="EMBL/GenBank/DDBJ databases">
        <authorList>
            <person name="Jaros S."/>
            <person name="Januszkiewicz K."/>
            <person name="Wedrychowicz H."/>
        </authorList>
    </citation>
    <scope>NUCLEOTIDE SEQUENCE [LARGE SCALE GENOMIC DNA]</scope>
    <source>
        <strain evidence="2 3">DSM 3090</strain>
    </source>
</reference>
<sequence>MKKGFILVEAIIAMFIFMIIVSNVYILFVMECREYREFSIKHKEKMSINDTLTFIESIISQGNGYDILEFKKIVIYEDAGKKKEIFLKNKRIQVVTKFADIGGNIGTNTISMNNIKTFTVNKYGDFLVYIFIETDIGEKYLKCI</sequence>
<evidence type="ECO:0000256" key="1">
    <source>
        <dbReference type="SAM" id="Phobius"/>
    </source>
</evidence>
<dbReference type="RefSeq" id="WP_072902252.1">
    <property type="nucleotide sequence ID" value="NZ_FRAD01000005.1"/>
</dbReference>
<protein>
    <submittedName>
        <fullName evidence="2">Uncharacterized protein</fullName>
    </submittedName>
</protein>
<name>A0A1M6L628_9CLOT</name>